<comment type="catalytic activity">
    <reaction evidence="12">
        <text>a hydroperoxide + [thioredoxin]-dithiol = an alcohol + [thioredoxin]-disulfide + H2O</text>
        <dbReference type="Rhea" id="RHEA:62620"/>
        <dbReference type="Rhea" id="RHEA-COMP:10698"/>
        <dbReference type="Rhea" id="RHEA-COMP:10700"/>
        <dbReference type="ChEBI" id="CHEBI:15377"/>
        <dbReference type="ChEBI" id="CHEBI:29950"/>
        <dbReference type="ChEBI" id="CHEBI:30879"/>
        <dbReference type="ChEBI" id="CHEBI:35924"/>
        <dbReference type="ChEBI" id="CHEBI:50058"/>
        <dbReference type="EC" id="1.11.1.24"/>
    </reaction>
</comment>
<dbReference type="AlphaFoldDB" id="A0A4Q7TRE9"/>
<keyword evidence="5" id="KW-0049">Antioxidant</keyword>
<dbReference type="GO" id="GO:0005737">
    <property type="term" value="C:cytoplasm"/>
    <property type="evidence" value="ECO:0007669"/>
    <property type="project" value="TreeGrafter"/>
</dbReference>
<evidence type="ECO:0000256" key="2">
    <source>
        <dbReference type="ARBA" id="ARBA00011245"/>
    </source>
</evidence>
<feature type="domain" description="Thioredoxin" evidence="14">
    <location>
        <begin position="4"/>
        <end position="162"/>
    </location>
</feature>
<dbReference type="EC" id="1.11.1.24" evidence="3"/>
<name>A0A4Q7TRE9_9MICO</name>
<keyword evidence="4" id="KW-0575">Peroxidase</keyword>
<organism evidence="15 16">
    <name type="scientific">Microcella alkaliphila</name>
    <dbReference type="NCBI Taxonomy" id="279828"/>
    <lineage>
        <taxon>Bacteria</taxon>
        <taxon>Bacillati</taxon>
        <taxon>Actinomycetota</taxon>
        <taxon>Actinomycetes</taxon>
        <taxon>Micrococcales</taxon>
        <taxon>Microbacteriaceae</taxon>
        <taxon>Microcella</taxon>
    </lineage>
</organism>
<dbReference type="RefSeq" id="WP_130281487.1">
    <property type="nucleotide sequence ID" value="NZ_SGXT01000013.1"/>
</dbReference>
<evidence type="ECO:0000256" key="13">
    <source>
        <dbReference type="PIRSR" id="PIRSR000239-1"/>
    </source>
</evidence>
<protein>
    <recommendedName>
        <fullName evidence="3">thioredoxin-dependent peroxiredoxin</fullName>
        <ecNumber evidence="3">1.11.1.24</ecNumber>
    </recommendedName>
    <alternativeName>
        <fullName evidence="11">Bacterioferritin comigratory protein</fullName>
    </alternativeName>
    <alternativeName>
        <fullName evidence="9">Thioredoxin peroxidase</fullName>
    </alternativeName>
</protein>
<evidence type="ECO:0000256" key="12">
    <source>
        <dbReference type="ARBA" id="ARBA00049091"/>
    </source>
</evidence>
<evidence type="ECO:0000256" key="4">
    <source>
        <dbReference type="ARBA" id="ARBA00022559"/>
    </source>
</evidence>
<dbReference type="OrthoDB" id="9812811at2"/>
<dbReference type="CDD" id="cd03017">
    <property type="entry name" value="PRX_BCP"/>
    <property type="match status" value="1"/>
</dbReference>
<evidence type="ECO:0000256" key="11">
    <source>
        <dbReference type="ARBA" id="ARBA00041373"/>
    </source>
</evidence>
<evidence type="ECO:0000256" key="3">
    <source>
        <dbReference type="ARBA" id="ARBA00013017"/>
    </source>
</evidence>
<dbReference type="GO" id="GO:0034599">
    <property type="term" value="P:cellular response to oxidative stress"/>
    <property type="evidence" value="ECO:0007669"/>
    <property type="project" value="TreeGrafter"/>
</dbReference>
<evidence type="ECO:0000256" key="10">
    <source>
        <dbReference type="ARBA" id="ARBA00038489"/>
    </source>
</evidence>
<dbReference type="InterPro" id="IPR050924">
    <property type="entry name" value="Peroxiredoxin_BCP/PrxQ"/>
</dbReference>
<evidence type="ECO:0000256" key="7">
    <source>
        <dbReference type="ARBA" id="ARBA00023157"/>
    </source>
</evidence>
<comment type="subunit">
    <text evidence="2">Monomer.</text>
</comment>
<dbReference type="InterPro" id="IPR013766">
    <property type="entry name" value="Thioredoxin_domain"/>
</dbReference>
<dbReference type="SUPFAM" id="SSF52833">
    <property type="entry name" value="Thioredoxin-like"/>
    <property type="match status" value="1"/>
</dbReference>
<dbReference type="Gene3D" id="3.40.30.10">
    <property type="entry name" value="Glutaredoxin"/>
    <property type="match status" value="1"/>
</dbReference>
<comment type="caution">
    <text evidence="15">The sequence shown here is derived from an EMBL/GenBank/DDBJ whole genome shotgun (WGS) entry which is preliminary data.</text>
</comment>
<proteinExistence type="inferred from homology"/>
<dbReference type="InterPro" id="IPR000866">
    <property type="entry name" value="AhpC/TSA"/>
</dbReference>
<dbReference type="Pfam" id="PF00578">
    <property type="entry name" value="AhpC-TSA"/>
    <property type="match status" value="1"/>
</dbReference>
<comment type="similarity">
    <text evidence="10">Belongs to the peroxiredoxin family. BCP/PrxQ subfamily.</text>
</comment>
<keyword evidence="16" id="KW-1185">Reference proteome</keyword>
<feature type="active site" description="Cysteine sulfenic acid (-SOH) intermediate; for peroxidase activity" evidence="13">
    <location>
        <position position="53"/>
    </location>
</feature>
<reference evidence="15 16" key="1">
    <citation type="journal article" date="2015" name="Stand. Genomic Sci.">
        <title>Genomic Encyclopedia of Bacterial and Archaeal Type Strains, Phase III: the genomes of soil and plant-associated and newly described type strains.</title>
        <authorList>
            <person name="Whitman W.B."/>
            <person name="Woyke T."/>
            <person name="Klenk H.P."/>
            <person name="Zhou Y."/>
            <person name="Lilburn T.G."/>
            <person name="Beck B.J."/>
            <person name="De Vos P."/>
            <person name="Vandamme P."/>
            <person name="Eisen J.A."/>
            <person name="Garrity G."/>
            <person name="Hugenholtz P."/>
            <person name="Kyrpides N.C."/>
        </authorList>
    </citation>
    <scope>NUCLEOTIDE SEQUENCE [LARGE SCALE GENOMIC DNA]</scope>
    <source>
        <strain evidence="15 16">AC4r</strain>
    </source>
</reference>
<dbReference type="Proteomes" id="UP000292408">
    <property type="component" value="Unassembled WGS sequence"/>
</dbReference>
<dbReference type="PANTHER" id="PTHR42801:SF4">
    <property type="entry name" value="AHPC_TSA FAMILY PROTEIN"/>
    <property type="match status" value="1"/>
</dbReference>
<evidence type="ECO:0000313" key="15">
    <source>
        <dbReference type="EMBL" id="RZT62378.1"/>
    </source>
</evidence>
<comment type="function">
    <text evidence="1">Thiol-specific peroxidase that catalyzes the reduction of hydrogen peroxide and organic hydroperoxides to water and alcohols, respectively. Plays a role in cell protection against oxidative stress by detoxifying peroxides and as sensor of hydrogen peroxide-mediated signaling events.</text>
</comment>
<keyword evidence="8" id="KW-0676">Redox-active center</keyword>
<dbReference type="PIRSF" id="PIRSF000239">
    <property type="entry name" value="AHPC"/>
    <property type="match status" value="1"/>
</dbReference>
<dbReference type="PROSITE" id="PS51352">
    <property type="entry name" value="THIOREDOXIN_2"/>
    <property type="match status" value="1"/>
</dbReference>
<dbReference type="PANTHER" id="PTHR42801">
    <property type="entry name" value="THIOREDOXIN-DEPENDENT PEROXIDE REDUCTASE"/>
    <property type="match status" value="1"/>
</dbReference>
<dbReference type="InterPro" id="IPR036249">
    <property type="entry name" value="Thioredoxin-like_sf"/>
</dbReference>
<keyword evidence="7" id="KW-1015">Disulfide bond</keyword>
<dbReference type="GO" id="GO:0008379">
    <property type="term" value="F:thioredoxin peroxidase activity"/>
    <property type="evidence" value="ECO:0007669"/>
    <property type="project" value="TreeGrafter"/>
</dbReference>
<keyword evidence="6" id="KW-0560">Oxidoreductase</keyword>
<gene>
    <name evidence="15" type="ORF">EV140_0901</name>
</gene>
<evidence type="ECO:0000259" key="14">
    <source>
        <dbReference type="PROSITE" id="PS51352"/>
    </source>
</evidence>
<accession>A0A4Q7TRE9</accession>
<evidence type="ECO:0000313" key="16">
    <source>
        <dbReference type="Proteomes" id="UP000292408"/>
    </source>
</evidence>
<evidence type="ECO:0000256" key="9">
    <source>
        <dbReference type="ARBA" id="ARBA00032824"/>
    </source>
</evidence>
<dbReference type="InterPro" id="IPR024706">
    <property type="entry name" value="Peroxiredoxin_AhpC-typ"/>
</dbReference>
<evidence type="ECO:0000256" key="8">
    <source>
        <dbReference type="ARBA" id="ARBA00023284"/>
    </source>
</evidence>
<dbReference type="GO" id="GO:0045454">
    <property type="term" value="P:cell redox homeostasis"/>
    <property type="evidence" value="ECO:0007669"/>
    <property type="project" value="TreeGrafter"/>
</dbReference>
<dbReference type="EMBL" id="SGXT01000013">
    <property type="protein sequence ID" value="RZT62378.1"/>
    <property type="molecule type" value="Genomic_DNA"/>
</dbReference>
<evidence type="ECO:0000256" key="1">
    <source>
        <dbReference type="ARBA" id="ARBA00003330"/>
    </source>
</evidence>
<evidence type="ECO:0000256" key="6">
    <source>
        <dbReference type="ARBA" id="ARBA00023002"/>
    </source>
</evidence>
<sequence length="172" mass="18543">MPALEIGQQAPDFTLPGVMVADGRAEQRHFSLRDMRGAPVVLAFYPADNSPGCTAQLCSYQSELAGFESLGAQVWGISRQDTASHESFALRQGLTFPLLADEKGDVVEQYGASMFGIGVRRSIFLVDTDGVLRWKHVALVGVKFQSAARIQEQLRMLDAPGDAGAVRDDAAS</sequence>
<evidence type="ECO:0000256" key="5">
    <source>
        <dbReference type="ARBA" id="ARBA00022862"/>
    </source>
</evidence>